<dbReference type="GO" id="GO:0046872">
    <property type="term" value="F:metal ion binding"/>
    <property type="evidence" value="ECO:0007669"/>
    <property type="project" value="UniProtKB-KW"/>
</dbReference>
<dbReference type="Pfam" id="PF18319">
    <property type="entry name" value="Zn_ribbon_PriA"/>
    <property type="match status" value="1"/>
</dbReference>
<dbReference type="CDD" id="cd17929">
    <property type="entry name" value="DEXHc_priA"/>
    <property type="match status" value="1"/>
</dbReference>
<reference evidence="15" key="1">
    <citation type="submission" date="2018-05" db="EMBL/GenBank/DDBJ databases">
        <authorList>
            <person name="Lanie J.A."/>
            <person name="Ng W.-L."/>
            <person name="Kazmierczak K.M."/>
            <person name="Andrzejewski T.M."/>
            <person name="Davidsen T.M."/>
            <person name="Wayne K.J."/>
            <person name="Tettelin H."/>
            <person name="Glass J.I."/>
            <person name="Rusch D."/>
            <person name="Podicherti R."/>
            <person name="Tsui H.-C.T."/>
            <person name="Winkler M.E."/>
        </authorList>
    </citation>
    <scope>NUCLEOTIDE SEQUENCE</scope>
</reference>
<dbReference type="InterPro" id="IPR041222">
    <property type="entry name" value="PriA_3primeBD"/>
</dbReference>
<evidence type="ECO:0000256" key="3">
    <source>
        <dbReference type="ARBA" id="ARBA00022723"/>
    </source>
</evidence>
<evidence type="ECO:0000256" key="8">
    <source>
        <dbReference type="ARBA" id="ARBA00022840"/>
    </source>
</evidence>
<dbReference type="Pfam" id="PF17764">
    <property type="entry name" value="PriA_3primeBD"/>
    <property type="match status" value="1"/>
</dbReference>
<keyword evidence="6" id="KW-0347">Helicase</keyword>
<dbReference type="PANTHER" id="PTHR30580">
    <property type="entry name" value="PRIMOSOMAL PROTEIN N"/>
    <property type="match status" value="1"/>
</dbReference>
<keyword evidence="1" id="KW-0639">Primosome</keyword>
<dbReference type="Pfam" id="PF00270">
    <property type="entry name" value="DEAD"/>
    <property type="match status" value="1"/>
</dbReference>
<dbReference type="PROSITE" id="PS51194">
    <property type="entry name" value="HELICASE_CTER"/>
    <property type="match status" value="1"/>
</dbReference>
<dbReference type="GO" id="GO:0006302">
    <property type="term" value="P:double-strand break repair"/>
    <property type="evidence" value="ECO:0007669"/>
    <property type="project" value="InterPro"/>
</dbReference>
<evidence type="ECO:0000256" key="6">
    <source>
        <dbReference type="ARBA" id="ARBA00022806"/>
    </source>
</evidence>
<evidence type="ECO:0000313" key="15">
    <source>
        <dbReference type="EMBL" id="SVA09637.1"/>
    </source>
</evidence>
<feature type="domain" description="Helicase ATP-binding" evidence="13">
    <location>
        <begin position="209"/>
        <end position="376"/>
    </location>
</feature>
<protein>
    <recommendedName>
        <fullName evidence="11">DNA 3'-5' helicase</fullName>
        <ecNumber evidence="11">5.6.2.4</ecNumber>
    </recommendedName>
</protein>
<keyword evidence="5" id="KW-0378">Hydrolase</keyword>
<evidence type="ECO:0000256" key="12">
    <source>
        <dbReference type="ARBA" id="ARBA00048988"/>
    </source>
</evidence>
<evidence type="ECO:0000256" key="10">
    <source>
        <dbReference type="ARBA" id="ARBA00023235"/>
    </source>
</evidence>
<name>A0A381T4S3_9ZZZZ</name>
<gene>
    <name evidence="15" type="ORF">METZ01_LOCUS62491</name>
</gene>
<comment type="catalytic activity">
    <reaction evidence="12">
        <text>ATP + H2O = ADP + phosphate + H(+)</text>
        <dbReference type="Rhea" id="RHEA:13065"/>
        <dbReference type="ChEBI" id="CHEBI:15377"/>
        <dbReference type="ChEBI" id="CHEBI:15378"/>
        <dbReference type="ChEBI" id="CHEBI:30616"/>
        <dbReference type="ChEBI" id="CHEBI:43474"/>
        <dbReference type="ChEBI" id="CHEBI:456216"/>
        <dbReference type="EC" id="5.6.2.4"/>
    </reaction>
</comment>
<dbReference type="NCBIfam" id="TIGR00595">
    <property type="entry name" value="priA"/>
    <property type="match status" value="1"/>
</dbReference>
<evidence type="ECO:0000256" key="11">
    <source>
        <dbReference type="ARBA" id="ARBA00034808"/>
    </source>
</evidence>
<dbReference type="Gene3D" id="3.40.50.300">
    <property type="entry name" value="P-loop containing nucleotide triphosphate hydrolases"/>
    <property type="match status" value="2"/>
</dbReference>
<dbReference type="FunFam" id="3.40.50.300:FF:000489">
    <property type="entry name" value="Primosome assembly protein PriA"/>
    <property type="match status" value="1"/>
</dbReference>
<evidence type="ECO:0000256" key="5">
    <source>
        <dbReference type="ARBA" id="ARBA00022801"/>
    </source>
</evidence>
<dbReference type="InterPro" id="IPR042115">
    <property type="entry name" value="PriA_3primeBD_sf"/>
</dbReference>
<evidence type="ECO:0000256" key="9">
    <source>
        <dbReference type="ARBA" id="ARBA00023125"/>
    </source>
</evidence>
<dbReference type="GO" id="GO:0006310">
    <property type="term" value="P:DNA recombination"/>
    <property type="evidence" value="ECO:0007669"/>
    <property type="project" value="InterPro"/>
</dbReference>
<dbReference type="EC" id="5.6.2.4" evidence="11"/>
<dbReference type="InterPro" id="IPR014001">
    <property type="entry name" value="Helicase_ATP-bd"/>
</dbReference>
<dbReference type="InterPro" id="IPR001650">
    <property type="entry name" value="Helicase_C-like"/>
</dbReference>
<evidence type="ECO:0000256" key="7">
    <source>
        <dbReference type="ARBA" id="ARBA00022833"/>
    </source>
</evidence>
<dbReference type="GO" id="GO:0006270">
    <property type="term" value="P:DNA replication initiation"/>
    <property type="evidence" value="ECO:0007669"/>
    <property type="project" value="TreeGrafter"/>
</dbReference>
<dbReference type="InterPro" id="IPR005259">
    <property type="entry name" value="PriA"/>
</dbReference>
<dbReference type="GO" id="GO:0043138">
    <property type="term" value="F:3'-5' DNA helicase activity"/>
    <property type="evidence" value="ECO:0007669"/>
    <property type="project" value="UniProtKB-EC"/>
</dbReference>
<dbReference type="HAMAP" id="MF_00983">
    <property type="entry name" value="PriA"/>
    <property type="match status" value="1"/>
</dbReference>
<dbReference type="AlphaFoldDB" id="A0A381T4S3"/>
<dbReference type="InterPro" id="IPR040498">
    <property type="entry name" value="PriA_CRR"/>
</dbReference>
<dbReference type="PROSITE" id="PS51192">
    <property type="entry name" value="HELICASE_ATP_BIND_1"/>
    <property type="match status" value="1"/>
</dbReference>
<keyword evidence="8" id="KW-0067">ATP-binding</keyword>
<evidence type="ECO:0000256" key="2">
    <source>
        <dbReference type="ARBA" id="ARBA00022705"/>
    </source>
</evidence>
<dbReference type="SUPFAM" id="SSF52540">
    <property type="entry name" value="P-loop containing nucleoside triphosphate hydrolases"/>
    <property type="match status" value="2"/>
</dbReference>
<sequence>MFADVSFPISSYQIFSYKIPKSLSGKVAVGMRVKAMFGRRKAQGIVVKIKKTTEFKGHIRPIESLVDDQPVLDPALWKLINWLAEYYYTPLGIAAKTALPSNLSTRYKPKVQMMVKATGRKSELPKQAKAQSAIIHHLQNQESFVSVHSLNEFSSNPANVCRKLIEKNLIEMKEKPIIPDLTEFSFKPIHKNIRFTNFQNQAINKICERLDKNQFNPFLLHGVTGSGKTEIYIEAVRHTLDQNKTVIILLPEIALTPQIAGRFQAVFGDAVALWHSKLSQSARAWVWKRICAGYYKVVIGARSAIFTPLKDLGLIVVDEEQESSYKQDSRDPRYHARDVSLMRGKIHNAVVVLASATPSLESYYNHIKGKFEYIHLSERFGGAKYPSVHIVDLIKESEKTKIYGSLFSKILLGKIAERIEKKEQVILLHNRRGFAPVLRCMDCGEIEMCPNCNVALAYHRIGEYLQCHFCNHIEKQIPSKCKECRSFDIQLAGAGTQKVEDQLTQQFPNAQIERLDQDTAKSGVNITNVLQKFSDRKIDILLGTQMIAKGLDFANVTLVGIINGDTGLYIPDFRAGERVFQLIYQSAGRSGRGHIPGEVVIQTYNSGNPVIQCAAQLELKKYYDICLNERKALDYPPFSWMIRLEISGKNKNAVERATKILREKLGNPPKGIGLLGPAFCYREKLYNHYRMQIVIKSQKRKDPNGYKLHKYCKNIIYNGNGLKLKGNVRLIVDVNPVSLL</sequence>
<dbReference type="Pfam" id="PF18074">
    <property type="entry name" value="PriA_C"/>
    <property type="match status" value="1"/>
</dbReference>
<dbReference type="Gene3D" id="3.40.1440.60">
    <property type="entry name" value="PriA, 3(prime) DNA-binding domain"/>
    <property type="match status" value="1"/>
</dbReference>
<dbReference type="PANTHER" id="PTHR30580:SF0">
    <property type="entry name" value="PRIMOSOMAL PROTEIN N"/>
    <property type="match status" value="1"/>
</dbReference>
<dbReference type="GO" id="GO:0016787">
    <property type="term" value="F:hydrolase activity"/>
    <property type="evidence" value="ECO:0007669"/>
    <property type="project" value="UniProtKB-KW"/>
</dbReference>
<feature type="domain" description="Helicase C-terminal" evidence="14">
    <location>
        <begin position="476"/>
        <end position="633"/>
    </location>
</feature>
<dbReference type="InterPro" id="IPR011545">
    <property type="entry name" value="DEAD/DEAH_box_helicase_dom"/>
</dbReference>
<keyword evidence="7" id="KW-0862">Zinc</keyword>
<dbReference type="GO" id="GO:0005524">
    <property type="term" value="F:ATP binding"/>
    <property type="evidence" value="ECO:0007669"/>
    <property type="project" value="UniProtKB-KW"/>
</dbReference>
<dbReference type="InterPro" id="IPR027417">
    <property type="entry name" value="P-loop_NTPase"/>
</dbReference>
<dbReference type="SMART" id="SM00490">
    <property type="entry name" value="HELICc"/>
    <property type="match status" value="1"/>
</dbReference>
<accession>A0A381T4S3</accession>
<keyword evidence="3" id="KW-0479">Metal-binding</keyword>
<keyword evidence="9" id="KW-0238">DNA-binding</keyword>
<evidence type="ECO:0000256" key="4">
    <source>
        <dbReference type="ARBA" id="ARBA00022741"/>
    </source>
</evidence>
<dbReference type="FunFam" id="3.40.1440.60:FF:000001">
    <property type="entry name" value="Primosomal protein N"/>
    <property type="match status" value="1"/>
</dbReference>
<keyword evidence="2" id="KW-0235">DNA replication</keyword>
<dbReference type="SMART" id="SM00487">
    <property type="entry name" value="DEXDc"/>
    <property type="match status" value="1"/>
</dbReference>
<evidence type="ECO:0000256" key="1">
    <source>
        <dbReference type="ARBA" id="ARBA00022515"/>
    </source>
</evidence>
<dbReference type="GO" id="GO:0006269">
    <property type="term" value="P:DNA replication, synthesis of primer"/>
    <property type="evidence" value="ECO:0007669"/>
    <property type="project" value="UniProtKB-KW"/>
</dbReference>
<evidence type="ECO:0000259" key="13">
    <source>
        <dbReference type="PROSITE" id="PS51192"/>
    </source>
</evidence>
<keyword evidence="10" id="KW-0413">Isomerase</keyword>
<dbReference type="EMBL" id="UINC01003835">
    <property type="protein sequence ID" value="SVA09637.1"/>
    <property type="molecule type" value="Genomic_DNA"/>
</dbReference>
<dbReference type="InterPro" id="IPR041236">
    <property type="entry name" value="PriA_C"/>
</dbReference>
<dbReference type="GO" id="GO:0003677">
    <property type="term" value="F:DNA binding"/>
    <property type="evidence" value="ECO:0007669"/>
    <property type="project" value="UniProtKB-KW"/>
</dbReference>
<dbReference type="GO" id="GO:1990077">
    <property type="term" value="C:primosome complex"/>
    <property type="evidence" value="ECO:0007669"/>
    <property type="project" value="UniProtKB-KW"/>
</dbReference>
<organism evidence="15">
    <name type="scientific">marine metagenome</name>
    <dbReference type="NCBI Taxonomy" id="408172"/>
    <lineage>
        <taxon>unclassified sequences</taxon>
        <taxon>metagenomes</taxon>
        <taxon>ecological metagenomes</taxon>
    </lineage>
</organism>
<evidence type="ECO:0000259" key="14">
    <source>
        <dbReference type="PROSITE" id="PS51194"/>
    </source>
</evidence>
<proteinExistence type="inferred from homology"/>
<dbReference type="Pfam" id="PF00271">
    <property type="entry name" value="Helicase_C"/>
    <property type="match status" value="1"/>
</dbReference>
<keyword evidence="4" id="KW-0547">Nucleotide-binding</keyword>